<proteinExistence type="predicted"/>
<organism evidence="2">
    <name type="scientific">marine sediment metagenome</name>
    <dbReference type="NCBI Taxonomy" id="412755"/>
    <lineage>
        <taxon>unclassified sequences</taxon>
        <taxon>metagenomes</taxon>
        <taxon>ecological metagenomes</taxon>
    </lineage>
</organism>
<dbReference type="AlphaFoldDB" id="A0A0F9CWU8"/>
<protein>
    <submittedName>
        <fullName evidence="2">Uncharacterized protein</fullName>
    </submittedName>
</protein>
<reference evidence="2" key="1">
    <citation type="journal article" date="2015" name="Nature">
        <title>Complex archaea that bridge the gap between prokaryotes and eukaryotes.</title>
        <authorList>
            <person name="Spang A."/>
            <person name="Saw J.H."/>
            <person name="Jorgensen S.L."/>
            <person name="Zaremba-Niedzwiedzka K."/>
            <person name="Martijn J."/>
            <person name="Lind A.E."/>
            <person name="van Eijk R."/>
            <person name="Schleper C."/>
            <person name="Guy L."/>
            <person name="Ettema T.J."/>
        </authorList>
    </citation>
    <scope>NUCLEOTIDE SEQUENCE</scope>
</reference>
<evidence type="ECO:0000313" key="2">
    <source>
        <dbReference type="EMBL" id="KKL53828.1"/>
    </source>
</evidence>
<keyword evidence="1" id="KW-0812">Transmembrane</keyword>
<keyword evidence="1" id="KW-0472">Membrane</keyword>
<keyword evidence="1" id="KW-1133">Transmembrane helix</keyword>
<sequence length="56" mass="5965">MEKITGAILVSGGLIPWTAGMIDGDPANWHHVIPLGLVVMAVGLAFIVWGMVRKKP</sequence>
<accession>A0A0F9CWU8</accession>
<evidence type="ECO:0000256" key="1">
    <source>
        <dbReference type="SAM" id="Phobius"/>
    </source>
</evidence>
<gene>
    <name evidence="2" type="ORF">LCGC14_2271510</name>
</gene>
<feature type="transmembrane region" description="Helical" evidence="1">
    <location>
        <begin position="31"/>
        <end position="52"/>
    </location>
</feature>
<dbReference type="EMBL" id="LAZR01031413">
    <property type="protein sequence ID" value="KKL53828.1"/>
    <property type="molecule type" value="Genomic_DNA"/>
</dbReference>
<comment type="caution">
    <text evidence="2">The sequence shown here is derived from an EMBL/GenBank/DDBJ whole genome shotgun (WGS) entry which is preliminary data.</text>
</comment>
<name>A0A0F9CWU8_9ZZZZ</name>